<dbReference type="Gene3D" id="1.10.730.10">
    <property type="entry name" value="Isoleucyl-tRNA Synthetase, Domain 1"/>
    <property type="match status" value="1"/>
</dbReference>
<keyword evidence="7 12" id="KW-0030">Aminoacyl-tRNA synthetase</keyword>
<dbReference type="EMBL" id="JANEYG010000002">
    <property type="protein sequence ID" value="KAJ8925105.1"/>
    <property type="molecule type" value="Genomic_DNA"/>
</dbReference>
<evidence type="ECO:0000256" key="1">
    <source>
        <dbReference type="ARBA" id="ARBA00005594"/>
    </source>
</evidence>
<organism evidence="14 15">
    <name type="scientific">Exocentrus adspersus</name>
    <dbReference type="NCBI Taxonomy" id="1586481"/>
    <lineage>
        <taxon>Eukaryota</taxon>
        <taxon>Metazoa</taxon>
        <taxon>Ecdysozoa</taxon>
        <taxon>Arthropoda</taxon>
        <taxon>Hexapoda</taxon>
        <taxon>Insecta</taxon>
        <taxon>Pterygota</taxon>
        <taxon>Neoptera</taxon>
        <taxon>Endopterygota</taxon>
        <taxon>Coleoptera</taxon>
        <taxon>Polyphaga</taxon>
        <taxon>Cucujiformia</taxon>
        <taxon>Chrysomeloidea</taxon>
        <taxon>Cerambycidae</taxon>
        <taxon>Lamiinae</taxon>
        <taxon>Acanthocinini</taxon>
        <taxon>Exocentrus</taxon>
    </lineage>
</organism>
<comment type="similarity">
    <text evidence="1 12">Belongs to the class-I aminoacyl-tRNA synthetase family.</text>
</comment>
<dbReference type="Pfam" id="PF05746">
    <property type="entry name" value="DALR_1"/>
    <property type="match status" value="1"/>
</dbReference>
<dbReference type="AlphaFoldDB" id="A0AAV8WEF2"/>
<keyword evidence="4 12" id="KW-0547">Nucleotide-binding</keyword>
<dbReference type="FunFam" id="1.10.730.10:FF:000006">
    <property type="entry name" value="Arginyl-tRNA synthetase 2, mitochondrial"/>
    <property type="match status" value="1"/>
</dbReference>
<gene>
    <name evidence="14" type="ORF">NQ315_001286</name>
</gene>
<accession>A0AAV8WEF2</accession>
<keyword evidence="15" id="KW-1185">Reference proteome</keyword>
<evidence type="ECO:0000256" key="8">
    <source>
        <dbReference type="ARBA" id="ARBA00033033"/>
    </source>
</evidence>
<proteinExistence type="inferred from homology"/>
<evidence type="ECO:0000313" key="15">
    <source>
        <dbReference type="Proteomes" id="UP001159042"/>
    </source>
</evidence>
<dbReference type="Gene3D" id="3.40.50.620">
    <property type="entry name" value="HUPs"/>
    <property type="match status" value="1"/>
</dbReference>
<keyword evidence="5 12" id="KW-0067">ATP-binding</keyword>
<dbReference type="InterPro" id="IPR014729">
    <property type="entry name" value="Rossmann-like_a/b/a_fold"/>
</dbReference>
<reference evidence="14 15" key="1">
    <citation type="journal article" date="2023" name="Insect Mol. Biol.">
        <title>Genome sequencing provides insights into the evolution of gene families encoding plant cell wall-degrading enzymes in longhorned beetles.</title>
        <authorList>
            <person name="Shin N.R."/>
            <person name="Okamura Y."/>
            <person name="Kirsch R."/>
            <person name="Pauchet Y."/>
        </authorList>
    </citation>
    <scope>NUCLEOTIDE SEQUENCE [LARGE SCALE GENOMIC DNA]</scope>
    <source>
        <strain evidence="14">EAD_L_NR</strain>
    </source>
</reference>
<keyword evidence="3 12" id="KW-0436">Ligase</keyword>
<dbReference type="GO" id="GO:0005524">
    <property type="term" value="F:ATP binding"/>
    <property type="evidence" value="ECO:0007669"/>
    <property type="project" value="UniProtKB-KW"/>
</dbReference>
<evidence type="ECO:0000256" key="9">
    <source>
        <dbReference type="ARBA" id="ARBA00039495"/>
    </source>
</evidence>
<dbReference type="InterPro" id="IPR035684">
    <property type="entry name" value="ArgRS_core"/>
</dbReference>
<dbReference type="PRINTS" id="PR01038">
    <property type="entry name" value="TRNASYNTHARG"/>
</dbReference>
<dbReference type="SUPFAM" id="SSF52374">
    <property type="entry name" value="Nucleotidylyl transferase"/>
    <property type="match status" value="1"/>
</dbReference>
<protein>
    <recommendedName>
        <fullName evidence="9">Probable arginine--tRNA ligase, mitochondrial</fullName>
        <ecNumber evidence="2">6.1.1.19</ecNumber>
    </recommendedName>
    <alternativeName>
        <fullName evidence="8">Arginyl-tRNA synthetase</fullName>
    </alternativeName>
</protein>
<dbReference type="GO" id="GO:0006420">
    <property type="term" value="P:arginyl-tRNA aminoacylation"/>
    <property type="evidence" value="ECO:0007669"/>
    <property type="project" value="InterPro"/>
</dbReference>
<feature type="domain" description="DALR anticodon binding" evidence="13">
    <location>
        <begin position="450"/>
        <end position="565"/>
    </location>
</feature>
<dbReference type="InterPro" id="IPR001278">
    <property type="entry name" value="Arg-tRNA-ligase"/>
</dbReference>
<evidence type="ECO:0000256" key="12">
    <source>
        <dbReference type="RuleBase" id="RU363038"/>
    </source>
</evidence>
<dbReference type="GO" id="GO:0005739">
    <property type="term" value="C:mitochondrion"/>
    <property type="evidence" value="ECO:0007669"/>
    <property type="project" value="TreeGrafter"/>
</dbReference>
<evidence type="ECO:0000256" key="11">
    <source>
        <dbReference type="ARBA" id="ARBA00049595"/>
    </source>
</evidence>
<evidence type="ECO:0000256" key="4">
    <source>
        <dbReference type="ARBA" id="ARBA00022741"/>
    </source>
</evidence>
<name>A0AAV8WEF2_9CUCU</name>
<dbReference type="SMART" id="SM00836">
    <property type="entry name" value="DALR_1"/>
    <property type="match status" value="1"/>
</dbReference>
<dbReference type="InterPro" id="IPR009080">
    <property type="entry name" value="tRNAsynth_Ia_anticodon-bd"/>
</dbReference>
<dbReference type="PANTHER" id="PTHR11956:SF11">
    <property type="entry name" value="ARGININE--TRNA LIGASE, MITOCHONDRIAL-RELATED"/>
    <property type="match status" value="1"/>
</dbReference>
<evidence type="ECO:0000256" key="5">
    <source>
        <dbReference type="ARBA" id="ARBA00022840"/>
    </source>
</evidence>
<evidence type="ECO:0000313" key="14">
    <source>
        <dbReference type="EMBL" id="KAJ8925105.1"/>
    </source>
</evidence>
<dbReference type="PANTHER" id="PTHR11956">
    <property type="entry name" value="ARGINYL-TRNA SYNTHETASE"/>
    <property type="match status" value="1"/>
</dbReference>
<dbReference type="Proteomes" id="UP001159042">
    <property type="component" value="Unassembled WGS sequence"/>
</dbReference>
<comment type="function">
    <text evidence="11">Catalyzes the attachment of arginine to tRNA(Arg) in a two-step reaction: arginine is first activated by ATP to form Arg-AMP and then transferred to the acceptor end of tRNA(Arg).</text>
</comment>
<dbReference type="FunFam" id="3.40.50.620:FF:000058">
    <property type="entry name" value="Mitochondrial arginyl-tRNA synthetase"/>
    <property type="match status" value="1"/>
</dbReference>
<evidence type="ECO:0000259" key="13">
    <source>
        <dbReference type="SMART" id="SM00836"/>
    </source>
</evidence>
<evidence type="ECO:0000256" key="10">
    <source>
        <dbReference type="ARBA" id="ARBA00049339"/>
    </source>
</evidence>
<evidence type="ECO:0000256" key="3">
    <source>
        <dbReference type="ARBA" id="ARBA00022598"/>
    </source>
</evidence>
<dbReference type="GO" id="GO:0032543">
    <property type="term" value="P:mitochondrial translation"/>
    <property type="evidence" value="ECO:0007669"/>
    <property type="project" value="TreeGrafter"/>
</dbReference>
<dbReference type="EC" id="6.1.1.19" evidence="2"/>
<comment type="caution">
    <text evidence="14">The sequence shown here is derived from an EMBL/GenBank/DDBJ whole genome shotgun (WGS) entry which is preliminary data.</text>
</comment>
<dbReference type="GO" id="GO:0004814">
    <property type="term" value="F:arginine-tRNA ligase activity"/>
    <property type="evidence" value="ECO:0007669"/>
    <property type="project" value="UniProtKB-EC"/>
</dbReference>
<evidence type="ECO:0000256" key="7">
    <source>
        <dbReference type="ARBA" id="ARBA00023146"/>
    </source>
</evidence>
<sequence length="565" mass="65171">MSTKLKLYLGRKVVDSLHKYTQLTPSELQPLIQVGNNKDDGQTVELNLPLNVLENQLGVTNINEILKIQPDDIIKKIQLIKDRANRKISFEIEKGIFMKDVMENCAFPDLNVKPKKLVVEYSSPNVAKPFHFGHLRSTIIGNFISNLNMFLKNQVTRLNYLGDWGTQFGFIKVGVEDLKYTPEVIRKDPIKILYRCYVHANKLADKDPSILEKAKAEFTKLENGSEEDLRHWKDYMTYTKEELETTYNRLGVVFDVYNYESDYSAKGIQDVLEVLRKKNVIRKDKDGKEVAVVNERKVSVVKSDNTTLYLTRDIAAAIDRFKTYGFDRMYYVVENGQNDHFYALKDILSKMDMPWVHRLVHVKFGRIRGMSSRQGSAVFLQDILDQCRDIMIRKQVESPTTKAPISDGQAADILGVSCVIVNDLKQRRQKDYDFDWDRVLQVQGDTGIKLQYTHCRLCSLEKNSGATPARDCIPQMLEEPEVLILLKELARFHDVLYRANEQLEAQILVNYLFRLCNQINKAFKTLRIKGTDPDVASQRLLLFITAREVLRNGMSILGLRPLDQM</sequence>
<dbReference type="SUPFAM" id="SSF47323">
    <property type="entry name" value="Anticodon-binding domain of a subclass of class I aminoacyl-tRNA synthetases"/>
    <property type="match status" value="1"/>
</dbReference>
<evidence type="ECO:0000256" key="6">
    <source>
        <dbReference type="ARBA" id="ARBA00022917"/>
    </source>
</evidence>
<keyword evidence="6 12" id="KW-0648">Protein biosynthesis</keyword>
<evidence type="ECO:0000256" key="2">
    <source>
        <dbReference type="ARBA" id="ARBA00012837"/>
    </source>
</evidence>
<dbReference type="CDD" id="cd07956">
    <property type="entry name" value="Anticodon_Ia_Arg"/>
    <property type="match status" value="1"/>
</dbReference>
<dbReference type="Pfam" id="PF00750">
    <property type="entry name" value="tRNA-synt_1d"/>
    <property type="match status" value="1"/>
</dbReference>
<dbReference type="InterPro" id="IPR008909">
    <property type="entry name" value="DALR_anticod-bd"/>
</dbReference>
<dbReference type="NCBIfam" id="TIGR00456">
    <property type="entry name" value="argS"/>
    <property type="match status" value="1"/>
</dbReference>
<comment type="catalytic activity">
    <reaction evidence="10">
        <text>tRNA(Arg) + L-arginine + ATP = L-arginyl-tRNA(Arg) + AMP + diphosphate</text>
        <dbReference type="Rhea" id="RHEA:20301"/>
        <dbReference type="Rhea" id="RHEA-COMP:9658"/>
        <dbReference type="Rhea" id="RHEA-COMP:9673"/>
        <dbReference type="ChEBI" id="CHEBI:30616"/>
        <dbReference type="ChEBI" id="CHEBI:32682"/>
        <dbReference type="ChEBI" id="CHEBI:33019"/>
        <dbReference type="ChEBI" id="CHEBI:78442"/>
        <dbReference type="ChEBI" id="CHEBI:78513"/>
        <dbReference type="ChEBI" id="CHEBI:456215"/>
        <dbReference type="EC" id="6.1.1.19"/>
    </reaction>
</comment>